<organism evidence="4 6">
    <name type="scientific">Enterococcus malodoratus ATCC 43197</name>
    <dbReference type="NCBI Taxonomy" id="1158601"/>
    <lineage>
        <taxon>Bacteria</taxon>
        <taxon>Bacillati</taxon>
        <taxon>Bacillota</taxon>
        <taxon>Bacilli</taxon>
        <taxon>Lactobacillales</taxon>
        <taxon>Enterococcaceae</taxon>
        <taxon>Enterococcus</taxon>
    </lineage>
</organism>
<gene>
    <name evidence="5" type="ORF">I585_02196</name>
    <name evidence="4" type="ORF">UAI_03015</name>
</gene>
<dbReference type="InterPro" id="IPR018392">
    <property type="entry name" value="LysM"/>
</dbReference>
<dbReference type="Proteomes" id="UP000014148">
    <property type="component" value="Unassembled WGS sequence"/>
</dbReference>
<keyword evidence="7" id="KW-1185">Reference proteome</keyword>
<dbReference type="RefSeq" id="WP_010741815.1">
    <property type="nucleotide sequence ID" value="NZ_KB946251.1"/>
</dbReference>
<dbReference type="AlphaFoldDB" id="R2NW26"/>
<protein>
    <recommendedName>
        <fullName evidence="3">LysM domain-containing protein</fullName>
    </recommendedName>
</protein>
<dbReference type="CDD" id="cd00118">
    <property type="entry name" value="LysM"/>
    <property type="match status" value="1"/>
</dbReference>
<dbReference type="SMART" id="SM00257">
    <property type="entry name" value="LysM"/>
    <property type="match status" value="1"/>
</dbReference>
<evidence type="ECO:0000256" key="1">
    <source>
        <dbReference type="SAM" id="MobiDB-lite"/>
    </source>
</evidence>
<dbReference type="PATRIC" id="fig|1158601.3.peg.2984"/>
<dbReference type="Gene3D" id="3.10.350.10">
    <property type="entry name" value="LysM domain"/>
    <property type="match status" value="1"/>
</dbReference>
<proteinExistence type="predicted"/>
<dbReference type="EMBL" id="ASWA01000003">
    <property type="protein sequence ID" value="EOT66675.1"/>
    <property type="molecule type" value="Genomic_DNA"/>
</dbReference>
<dbReference type="Pfam" id="PF01476">
    <property type="entry name" value="LysM"/>
    <property type="match status" value="1"/>
</dbReference>
<accession>R2NW26</accession>
<name>R2NW26_9ENTE</name>
<keyword evidence="2" id="KW-0732">Signal</keyword>
<feature type="domain" description="LysM" evidence="3">
    <location>
        <begin position="44"/>
        <end position="92"/>
    </location>
</feature>
<reference evidence="5 7" key="2">
    <citation type="submission" date="2013-03" db="EMBL/GenBank/DDBJ databases">
        <title>The Genome Sequence of Enterococcus malodoratus ATCC_43197 (PacBio/Illumina hybrid assembly).</title>
        <authorList>
            <consortium name="The Broad Institute Genomics Platform"/>
            <consortium name="The Broad Institute Genome Sequencing Center for Infectious Disease"/>
            <person name="Earl A."/>
            <person name="Russ C."/>
            <person name="Gilmore M."/>
            <person name="Surin D."/>
            <person name="Walker B."/>
            <person name="Young S."/>
            <person name="Zeng Q."/>
            <person name="Gargeya S."/>
            <person name="Fitzgerald M."/>
            <person name="Haas B."/>
            <person name="Abouelleil A."/>
            <person name="Allen A.W."/>
            <person name="Alvarado L."/>
            <person name="Arachchi H.M."/>
            <person name="Berlin A.M."/>
            <person name="Chapman S.B."/>
            <person name="Gainer-Dewar J."/>
            <person name="Goldberg J."/>
            <person name="Griggs A."/>
            <person name="Gujja S."/>
            <person name="Hansen M."/>
            <person name="Howarth C."/>
            <person name="Imamovic A."/>
            <person name="Ireland A."/>
            <person name="Larimer J."/>
            <person name="McCowan C."/>
            <person name="Murphy C."/>
            <person name="Pearson M."/>
            <person name="Poon T.W."/>
            <person name="Priest M."/>
            <person name="Roberts A."/>
            <person name="Saif S."/>
            <person name="Shea T."/>
            <person name="Sisk P."/>
            <person name="Sykes S."/>
            <person name="Wortman J."/>
            <person name="Nusbaum C."/>
            <person name="Birren B."/>
        </authorList>
    </citation>
    <scope>NUCLEOTIDE SEQUENCE [LARGE SCALE GENOMIC DNA]</scope>
    <source>
        <strain evidence="5 7">ATCC 43197</strain>
    </source>
</reference>
<reference evidence="4 6" key="1">
    <citation type="submission" date="2013-02" db="EMBL/GenBank/DDBJ databases">
        <title>The Genome Sequence of Enterococcus malodoratus ATCC_43197.</title>
        <authorList>
            <consortium name="The Broad Institute Genome Sequencing Platform"/>
            <consortium name="The Broad Institute Genome Sequencing Center for Infectious Disease"/>
            <person name="Earl A.M."/>
            <person name="Gilmore M.S."/>
            <person name="Lebreton F."/>
            <person name="Walker B."/>
            <person name="Young S.K."/>
            <person name="Zeng Q."/>
            <person name="Gargeya S."/>
            <person name="Fitzgerald M."/>
            <person name="Haas B."/>
            <person name="Abouelleil A."/>
            <person name="Alvarado L."/>
            <person name="Arachchi H.M."/>
            <person name="Berlin A.M."/>
            <person name="Chapman S.B."/>
            <person name="Dewar J."/>
            <person name="Goldberg J."/>
            <person name="Griggs A."/>
            <person name="Gujja S."/>
            <person name="Hansen M."/>
            <person name="Howarth C."/>
            <person name="Imamovic A."/>
            <person name="Larimer J."/>
            <person name="McCowan C."/>
            <person name="Murphy C."/>
            <person name="Neiman D."/>
            <person name="Pearson M."/>
            <person name="Priest M."/>
            <person name="Roberts A."/>
            <person name="Saif S."/>
            <person name="Shea T."/>
            <person name="Sisk P."/>
            <person name="Sykes S."/>
            <person name="Wortman J."/>
            <person name="Nusbaum C."/>
            <person name="Birren B."/>
        </authorList>
    </citation>
    <scope>NUCLEOTIDE SEQUENCE [LARGE SCALE GENOMIC DNA]</scope>
    <source>
        <strain evidence="4 6">ATCC 43197</strain>
    </source>
</reference>
<dbReference type="SUPFAM" id="SSF54106">
    <property type="entry name" value="LysM domain"/>
    <property type="match status" value="1"/>
</dbReference>
<dbReference type="EMBL" id="AJAK01000020">
    <property type="protein sequence ID" value="EOH75213.1"/>
    <property type="molecule type" value="Genomic_DNA"/>
</dbReference>
<evidence type="ECO:0000256" key="2">
    <source>
        <dbReference type="SAM" id="SignalP"/>
    </source>
</evidence>
<evidence type="ECO:0000313" key="4">
    <source>
        <dbReference type="EMBL" id="EOH75213.1"/>
    </source>
</evidence>
<feature type="signal peptide" evidence="2">
    <location>
        <begin position="1"/>
        <end position="26"/>
    </location>
</feature>
<feature type="region of interest" description="Disordered" evidence="1">
    <location>
        <begin position="126"/>
        <end position="146"/>
    </location>
</feature>
<dbReference type="Proteomes" id="UP000013783">
    <property type="component" value="Unassembled WGS sequence"/>
</dbReference>
<evidence type="ECO:0000313" key="5">
    <source>
        <dbReference type="EMBL" id="EOT66675.1"/>
    </source>
</evidence>
<evidence type="ECO:0000259" key="3">
    <source>
        <dbReference type="PROSITE" id="PS51782"/>
    </source>
</evidence>
<evidence type="ECO:0000313" key="6">
    <source>
        <dbReference type="Proteomes" id="UP000013783"/>
    </source>
</evidence>
<dbReference type="InterPro" id="IPR036779">
    <property type="entry name" value="LysM_dom_sf"/>
</dbReference>
<feature type="chain" id="PRO_5004363810" description="LysM domain-containing protein" evidence="2">
    <location>
        <begin position="27"/>
        <end position="298"/>
    </location>
</feature>
<dbReference type="PROSITE" id="PS51782">
    <property type="entry name" value="LYSM"/>
    <property type="match status" value="1"/>
</dbReference>
<dbReference type="STRING" id="71451.RV07_GL001620"/>
<comment type="caution">
    <text evidence="4">The sequence shown here is derived from an EMBL/GenBank/DDBJ whole genome shotgun (WGS) entry which is preliminary data.</text>
</comment>
<dbReference type="eggNOG" id="COG1388">
    <property type="taxonomic scope" value="Bacteria"/>
</dbReference>
<sequence>MKKRIKGLVLTGMLLGGMVLPNVANAAKWRANLVSEIEITSGQKEYTLKRGDTLWAIGQKINIRYERLAEINGIDLSSGEEYRLPVGRIISIDGNVVTIKEKDGSIYSQSVITPEQKIDDTKAVGESVAEQPALPEVKEQPAAPETEDLSAYPYAVRVNTLSNPLTFTFTGANVPVSARVNFNEGTVTFVDQSSGGKTIIESEDDYFLVETVYSMTVSNVETKTIRVFGAGGNPIRSVNANTMITLTGRLTNPDDRDYGVGRNLYLIVNQAGTLSLLTPNYAGNVTEEDYDVMIEVLQ</sequence>
<evidence type="ECO:0000313" key="7">
    <source>
        <dbReference type="Proteomes" id="UP000014148"/>
    </source>
</evidence>
<dbReference type="GeneID" id="79784590"/>